<name>A0A8K0AG43_ANDGO</name>
<reference evidence="1" key="1">
    <citation type="submission" date="2019-09" db="EMBL/GenBank/DDBJ databases">
        <title>The Mitochondrial Proteome of the Jakobid, Andalucia godoyi, a Protist With the Most Gene-Rich and Bacteria-Like Mitochondrial Genome.</title>
        <authorList>
            <person name="Gray M.W."/>
            <person name="Burger G."/>
            <person name="Derelle R."/>
            <person name="Klimes V."/>
            <person name="Leger M."/>
            <person name="Sarrasin M."/>
            <person name="Vlcek C."/>
            <person name="Roger A.J."/>
            <person name="Elias M."/>
            <person name="Lang B.F."/>
        </authorList>
    </citation>
    <scope>NUCLEOTIDE SEQUENCE</scope>
    <source>
        <strain evidence="1">And28</strain>
    </source>
</reference>
<dbReference type="Proteomes" id="UP000799049">
    <property type="component" value="Unassembled WGS sequence"/>
</dbReference>
<organism evidence="1 2">
    <name type="scientific">Andalucia godoyi</name>
    <name type="common">Flagellate</name>
    <dbReference type="NCBI Taxonomy" id="505711"/>
    <lineage>
        <taxon>Eukaryota</taxon>
        <taxon>Discoba</taxon>
        <taxon>Jakobida</taxon>
        <taxon>Andalucina</taxon>
        <taxon>Andaluciidae</taxon>
        <taxon>Andalucia</taxon>
    </lineage>
</organism>
<evidence type="ECO:0000313" key="2">
    <source>
        <dbReference type="Proteomes" id="UP000799049"/>
    </source>
</evidence>
<gene>
    <name evidence="1" type="ORF">ANDGO_07802</name>
</gene>
<proteinExistence type="predicted"/>
<dbReference type="EMBL" id="VRVR01000048">
    <property type="protein sequence ID" value="KAF0852277.1"/>
    <property type="molecule type" value="Genomic_DNA"/>
</dbReference>
<evidence type="ECO:0000313" key="1">
    <source>
        <dbReference type="EMBL" id="KAF0852277.1"/>
    </source>
</evidence>
<keyword evidence="2" id="KW-1185">Reference proteome</keyword>
<accession>A0A8K0AG43</accession>
<sequence>MSRLQLRSVYRQLLRAADAMPFDLTASSESLGPTIKRAVKQRFRQSAVNPASALQLAQRELVALRQIGGNRVSDAVRGTQTVTYDPKDWSRMVELVRQRK</sequence>
<dbReference type="AlphaFoldDB" id="A0A8K0AG43"/>
<comment type="caution">
    <text evidence="1">The sequence shown here is derived from an EMBL/GenBank/DDBJ whole genome shotgun (WGS) entry which is preliminary data.</text>
</comment>
<protein>
    <submittedName>
        <fullName evidence="1">Putative mitochondrial protein</fullName>
    </submittedName>
</protein>